<evidence type="ECO:0000313" key="15">
    <source>
        <dbReference type="Proteomes" id="UP000008220"/>
    </source>
</evidence>
<keyword evidence="10" id="KW-0175">Coiled coil</keyword>
<keyword evidence="4 11" id="KW-0812">Transmembrane</keyword>
<feature type="domain" description="Methyl-accepting transducer" evidence="12">
    <location>
        <begin position="378"/>
        <end position="635"/>
    </location>
</feature>
<dbReference type="Pfam" id="PF00015">
    <property type="entry name" value="MCPsignal"/>
    <property type="match status" value="1"/>
</dbReference>
<comment type="similarity">
    <text evidence="8">Belongs to the methyl-accepting chemotaxis (MCP) protein family.</text>
</comment>
<evidence type="ECO:0000256" key="2">
    <source>
        <dbReference type="ARBA" id="ARBA00022475"/>
    </source>
</evidence>
<keyword evidence="6 11" id="KW-0472">Membrane</keyword>
<dbReference type="GO" id="GO:0006935">
    <property type="term" value="P:chemotaxis"/>
    <property type="evidence" value="ECO:0007669"/>
    <property type="project" value="UniProtKB-KW"/>
</dbReference>
<keyword evidence="3" id="KW-0145">Chemotaxis</keyword>
<dbReference type="InterPro" id="IPR003660">
    <property type="entry name" value="HAMP_dom"/>
</dbReference>
<dbReference type="PROSITE" id="PS50885">
    <property type="entry name" value="HAMP"/>
    <property type="match status" value="1"/>
</dbReference>
<evidence type="ECO:0000259" key="12">
    <source>
        <dbReference type="PROSITE" id="PS50111"/>
    </source>
</evidence>
<evidence type="ECO:0000259" key="13">
    <source>
        <dbReference type="PROSITE" id="PS50885"/>
    </source>
</evidence>
<evidence type="ECO:0000256" key="3">
    <source>
        <dbReference type="ARBA" id="ARBA00022500"/>
    </source>
</evidence>
<evidence type="ECO:0000313" key="14">
    <source>
        <dbReference type="EMBL" id="ABK62237.1"/>
    </source>
</evidence>
<evidence type="ECO:0000256" key="9">
    <source>
        <dbReference type="PROSITE-ProRule" id="PRU00284"/>
    </source>
</evidence>
<keyword evidence="7 9" id="KW-0807">Transducer</keyword>
<evidence type="ECO:0000256" key="5">
    <source>
        <dbReference type="ARBA" id="ARBA00022989"/>
    </source>
</evidence>
<feature type="coiled-coil region" evidence="10">
    <location>
        <begin position="568"/>
        <end position="602"/>
    </location>
</feature>
<evidence type="ECO:0000256" key="11">
    <source>
        <dbReference type="SAM" id="Phobius"/>
    </source>
</evidence>
<evidence type="ECO:0000256" key="1">
    <source>
        <dbReference type="ARBA" id="ARBA00004651"/>
    </source>
</evidence>
<keyword evidence="2" id="KW-1003">Cell membrane</keyword>
<dbReference type="SUPFAM" id="SSF58104">
    <property type="entry name" value="Methyl-accepting chemotaxis protein (MCP) signaling domain"/>
    <property type="match status" value="1"/>
</dbReference>
<dbReference type="InterPro" id="IPR004089">
    <property type="entry name" value="MCPsignal_dom"/>
</dbReference>
<dbReference type="CDD" id="cd12912">
    <property type="entry name" value="PDC2_MCP_like"/>
    <property type="match status" value="1"/>
</dbReference>
<dbReference type="AlphaFoldDB" id="A0Q1N1"/>
<dbReference type="SMART" id="SM00283">
    <property type="entry name" value="MA"/>
    <property type="match status" value="1"/>
</dbReference>
<gene>
    <name evidence="14" type="ordered locus">NT01CX_0024</name>
</gene>
<evidence type="ECO:0000256" key="7">
    <source>
        <dbReference type="ARBA" id="ARBA00023224"/>
    </source>
</evidence>
<dbReference type="KEGG" id="cno:NT01CX_0024"/>
<dbReference type="PATRIC" id="fig|386415.7.peg.1564"/>
<accession>A0Q1N1</accession>
<evidence type="ECO:0000256" key="10">
    <source>
        <dbReference type="SAM" id="Coils"/>
    </source>
</evidence>
<dbReference type="PROSITE" id="PS50111">
    <property type="entry name" value="CHEMOTAXIS_TRANSDUC_2"/>
    <property type="match status" value="1"/>
</dbReference>
<dbReference type="CDD" id="cd18773">
    <property type="entry name" value="PDC1_HK_sensor"/>
    <property type="match status" value="1"/>
</dbReference>
<feature type="domain" description="HAMP" evidence="13">
    <location>
        <begin position="305"/>
        <end position="359"/>
    </location>
</feature>
<dbReference type="PANTHER" id="PTHR32089">
    <property type="entry name" value="METHYL-ACCEPTING CHEMOTAXIS PROTEIN MCPB"/>
    <property type="match status" value="1"/>
</dbReference>
<proteinExistence type="inferred from homology"/>
<keyword evidence="5 11" id="KW-1133">Transmembrane helix</keyword>
<evidence type="ECO:0000256" key="4">
    <source>
        <dbReference type="ARBA" id="ARBA00022692"/>
    </source>
</evidence>
<evidence type="ECO:0000256" key="6">
    <source>
        <dbReference type="ARBA" id="ARBA00023136"/>
    </source>
</evidence>
<comment type="subcellular location">
    <subcellularLocation>
        <location evidence="1">Cell membrane</location>
        <topology evidence="1">Multi-pass membrane protein</topology>
    </subcellularLocation>
</comment>
<dbReference type="RefSeq" id="WP_011722527.1">
    <property type="nucleotide sequence ID" value="NC_008593.1"/>
</dbReference>
<keyword evidence="15" id="KW-1185">Reference proteome</keyword>
<reference evidence="14 15" key="1">
    <citation type="journal article" date="2006" name="Nat. Biotechnol.">
        <title>The genome and transcriptomes of the anti-tumor agent Clostridium novyi-NT.</title>
        <authorList>
            <person name="Bettegowda C."/>
            <person name="Huang X."/>
            <person name="Lin J."/>
            <person name="Cheong I."/>
            <person name="Kohli M."/>
            <person name="Szabo S.A."/>
            <person name="Zhang X."/>
            <person name="Diaz L.A. Jr."/>
            <person name="Velculescu V.E."/>
            <person name="Parmigiani G."/>
            <person name="Kinzler K.W."/>
            <person name="Vogelstein B."/>
            <person name="Zhou S."/>
        </authorList>
    </citation>
    <scope>NUCLEOTIDE SEQUENCE [LARGE SCALE GENOMIC DNA]</scope>
    <source>
        <strain evidence="14 15">NT</strain>
    </source>
</reference>
<dbReference type="Proteomes" id="UP000008220">
    <property type="component" value="Chromosome"/>
</dbReference>
<dbReference type="InterPro" id="IPR033479">
    <property type="entry name" value="dCache_1"/>
</dbReference>
<name>A0Q1N1_CLONN</name>
<dbReference type="HOGENOM" id="CLU_000445_107_19_9"/>
<organism evidence="14 15">
    <name type="scientific">Clostridium novyi (strain NT)</name>
    <dbReference type="NCBI Taxonomy" id="386415"/>
    <lineage>
        <taxon>Bacteria</taxon>
        <taxon>Bacillati</taxon>
        <taxon>Bacillota</taxon>
        <taxon>Clostridia</taxon>
        <taxon>Eubacteriales</taxon>
        <taxon>Clostridiaceae</taxon>
        <taxon>Clostridium</taxon>
    </lineage>
</organism>
<evidence type="ECO:0000256" key="8">
    <source>
        <dbReference type="ARBA" id="ARBA00029447"/>
    </source>
</evidence>
<dbReference type="Gene3D" id="1.10.287.950">
    <property type="entry name" value="Methyl-accepting chemotaxis protein"/>
    <property type="match status" value="1"/>
</dbReference>
<dbReference type="Gene3D" id="3.30.450.20">
    <property type="entry name" value="PAS domain"/>
    <property type="match status" value="1"/>
</dbReference>
<dbReference type="STRING" id="386415.NT01CX_0024"/>
<dbReference type="GO" id="GO:0007165">
    <property type="term" value="P:signal transduction"/>
    <property type="evidence" value="ECO:0007669"/>
    <property type="project" value="UniProtKB-KW"/>
</dbReference>
<dbReference type="PANTHER" id="PTHR32089:SF114">
    <property type="entry name" value="METHYL-ACCEPTING CHEMOTAXIS PROTEIN MCPB"/>
    <property type="match status" value="1"/>
</dbReference>
<feature type="transmembrane region" description="Helical" evidence="11">
    <location>
        <begin position="12"/>
        <end position="34"/>
    </location>
</feature>
<dbReference type="Pfam" id="PF02743">
    <property type="entry name" value="dCache_1"/>
    <property type="match status" value="1"/>
</dbReference>
<dbReference type="EMBL" id="CP000382">
    <property type="protein sequence ID" value="ABK62237.1"/>
    <property type="molecule type" value="Genomic_DNA"/>
</dbReference>
<protein>
    <submittedName>
        <fullName evidence="14">Methyl-accepting chemotaxis protein</fullName>
    </submittedName>
</protein>
<dbReference type="eggNOG" id="COG0840">
    <property type="taxonomic scope" value="Bacteria"/>
</dbReference>
<sequence>MKQNKRSLYKQMLILLFVSILVPLLLVTGINYHIMEGEQKEDFNQIAISSIKTINQYINHLNNSSKESVNMLSLEPNAKVILDGSDHEQWLNNNLKSFLESHEGITAVYMGAKNGKVIAQPEQNISEDFDVTKTQWYKKAIENPNEAILTDPYISRGKDKEYEVTYAKAVKDGSGNIVGVIGLDIKLRYIDKITKNMRIGKNGFAMVIDKNGTILSHRDSNKIGKKDKDALDILNSKEDVFEQYINGTKMVIFKGVEKSNGYITVGLIPKKELTDTIFKSAIINIIIAFLSIGVAIWGASRFTKKKIINPINYVVNILNDFSNGDFTKEIDKKSGLTIEIEYMVDAINLTRDNVVNIVKNIKNACYNLKENSNTLLSITEQSNVASDEIAKAIQQIADGSVSQSEKLNESVHLTEILNDIVVNSITNSEKMMKASEEVRNVSDEGKSLLKNLEGTFNEGKEANLEVIREVKNLGDKSKEIEEITEVIKGITEQTKLLALNASIEAARAGEAGKGFAVVAEEVTKLAEQSSNSAIKIKNVIDDIKSSMIEVFNKLDNAIKFSSKTGEDINVTEKNFNDIRESIEILKENIDNVNSDLKDIKKNKDSVLYNIGKISSVAQETAATSEEVSASSEEQASGLQEIVLSAEKLNNLSEKLEDIIEVFKI</sequence>
<dbReference type="GO" id="GO:0005886">
    <property type="term" value="C:plasma membrane"/>
    <property type="evidence" value="ECO:0007669"/>
    <property type="project" value="UniProtKB-SubCell"/>
</dbReference>